<keyword evidence="4" id="KW-0067">ATP-binding</keyword>
<evidence type="ECO:0000256" key="1">
    <source>
        <dbReference type="ARBA" id="ARBA00013165"/>
    </source>
</evidence>
<feature type="non-terminal residue" evidence="11">
    <location>
        <position position="1"/>
    </location>
</feature>
<evidence type="ECO:0000256" key="6">
    <source>
        <dbReference type="ARBA" id="ARBA00023146"/>
    </source>
</evidence>
<evidence type="ECO:0000313" key="11">
    <source>
        <dbReference type="EMBL" id="CAE8652177.1"/>
    </source>
</evidence>
<name>A0A813IMJ2_POLGL</name>
<dbReference type="SUPFAM" id="SSF52374">
    <property type="entry name" value="Nucleotidylyl transferase"/>
    <property type="match status" value="1"/>
</dbReference>
<dbReference type="Pfam" id="PF00133">
    <property type="entry name" value="tRNA-synt_1"/>
    <property type="match status" value="1"/>
</dbReference>
<feature type="region of interest" description="Disordered" evidence="9">
    <location>
        <begin position="375"/>
        <end position="396"/>
    </location>
</feature>
<keyword evidence="6" id="KW-0030">Aminoacyl-tRNA synthetase</keyword>
<feature type="non-terminal residue" evidence="11">
    <location>
        <position position="489"/>
    </location>
</feature>
<keyword evidence="2" id="KW-0436">Ligase</keyword>
<reference evidence="11" key="1">
    <citation type="submission" date="2021-02" db="EMBL/GenBank/DDBJ databases">
        <authorList>
            <person name="Dougan E. K."/>
            <person name="Rhodes N."/>
            <person name="Thang M."/>
            <person name="Chan C."/>
        </authorList>
    </citation>
    <scope>NUCLEOTIDE SEQUENCE</scope>
</reference>
<dbReference type="GO" id="GO:0006428">
    <property type="term" value="P:isoleucyl-tRNA aminoacylation"/>
    <property type="evidence" value="ECO:0007669"/>
    <property type="project" value="InterPro"/>
</dbReference>
<evidence type="ECO:0000256" key="3">
    <source>
        <dbReference type="ARBA" id="ARBA00022741"/>
    </source>
</evidence>
<evidence type="ECO:0000259" key="10">
    <source>
        <dbReference type="Pfam" id="PF00133"/>
    </source>
</evidence>
<dbReference type="PRINTS" id="PR00984">
    <property type="entry name" value="TRNASYNTHILE"/>
</dbReference>
<feature type="domain" description="Aminoacyl-tRNA synthetase class Ia" evidence="10">
    <location>
        <begin position="63"/>
        <end position="315"/>
    </location>
</feature>
<dbReference type="Gene3D" id="3.40.50.620">
    <property type="entry name" value="HUPs"/>
    <property type="match status" value="1"/>
</dbReference>
<keyword evidence="3" id="KW-0547">Nucleotide-binding</keyword>
<evidence type="ECO:0000256" key="2">
    <source>
        <dbReference type="ARBA" id="ARBA00022598"/>
    </source>
</evidence>
<dbReference type="PANTHER" id="PTHR42780:SF1">
    <property type="entry name" value="ISOLEUCINE--TRNA LIGASE, CYTOPLASMIC"/>
    <property type="match status" value="1"/>
</dbReference>
<dbReference type="Proteomes" id="UP000626109">
    <property type="component" value="Unassembled WGS sequence"/>
</dbReference>
<evidence type="ECO:0000313" key="12">
    <source>
        <dbReference type="Proteomes" id="UP000626109"/>
    </source>
</evidence>
<evidence type="ECO:0000256" key="7">
    <source>
        <dbReference type="ARBA" id="ARBA00032665"/>
    </source>
</evidence>
<dbReference type="InterPro" id="IPR023586">
    <property type="entry name" value="Ile-tRNA-ligase_type2"/>
</dbReference>
<feature type="compositionally biased region" description="Basic and acidic residues" evidence="9">
    <location>
        <begin position="384"/>
        <end position="396"/>
    </location>
</feature>
<gene>
    <name evidence="11" type="ORF">PGLA2088_LOCUS9503</name>
</gene>
<evidence type="ECO:0000256" key="9">
    <source>
        <dbReference type="SAM" id="MobiDB-lite"/>
    </source>
</evidence>
<dbReference type="EC" id="6.1.1.5" evidence="1"/>
<evidence type="ECO:0000256" key="5">
    <source>
        <dbReference type="ARBA" id="ARBA00022917"/>
    </source>
</evidence>
<dbReference type="FunFam" id="3.40.50.620:FF:000133">
    <property type="entry name" value="Isoleucyl-tRNA synthetase, cytoplasmic"/>
    <property type="match status" value="1"/>
</dbReference>
<evidence type="ECO:0000256" key="8">
    <source>
        <dbReference type="ARBA" id="ARBA00048359"/>
    </source>
</evidence>
<dbReference type="InterPro" id="IPR009008">
    <property type="entry name" value="Val/Leu/Ile-tRNA-synth_edit"/>
</dbReference>
<dbReference type="AlphaFoldDB" id="A0A813IMJ2"/>
<proteinExistence type="predicted"/>
<dbReference type="InterPro" id="IPR014729">
    <property type="entry name" value="Rossmann-like_a/b/a_fold"/>
</dbReference>
<accession>A0A813IMJ2</accession>
<dbReference type="EMBL" id="CAJNNW010010505">
    <property type="protein sequence ID" value="CAE8652177.1"/>
    <property type="molecule type" value="Genomic_DNA"/>
</dbReference>
<dbReference type="GO" id="GO:0004822">
    <property type="term" value="F:isoleucine-tRNA ligase activity"/>
    <property type="evidence" value="ECO:0007669"/>
    <property type="project" value="UniProtKB-EC"/>
</dbReference>
<comment type="caution">
    <text evidence="11">The sequence shown here is derived from an EMBL/GenBank/DDBJ whole genome shotgun (WGS) entry which is preliminary data.</text>
</comment>
<protein>
    <recommendedName>
        <fullName evidence="1">isoleucine--tRNA ligase</fullName>
        <ecNumber evidence="1">6.1.1.5</ecNumber>
    </recommendedName>
    <alternativeName>
        <fullName evidence="7">Isoleucyl-tRNA synthetase</fullName>
    </alternativeName>
</protein>
<comment type="catalytic activity">
    <reaction evidence="8">
        <text>tRNA(Ile) + L-isoleucine + ATP = L-isoleucyl-tRNA(Ile) + AMP + diphosphate</text>
        <dbReference type="Rhea" id="RHEA:11060"/>
        <dbReference type="Rhea" id="RHEA-COMP:9666"/>
        <dbReference type="Rhea" id="RHEA-COMP:9695"/>
        <dbReference type="ChEBI" id="CHEBI:30616"/>
        <dbReference type="ChEBI" id="CHEBI:33019"/>
        <dbReference type="ChEBI" id="CHEBI:58045"/>
        <dbReference type="ChEBI" id="CHEBI:78442"/>
        <dbReference type="ChEBI" id="CHEBI:78528"/>
        <dbReference type="ChEBI" id="CHEBI:456215"/>
        <dbReference type="EC" id="6.1.1.5"/>
    </reaction>
</comment>
<organism evidence="11 12">
    <name type="scientific">Polarella glacialis</name>
    <name type="common">Dinoflagellate</name>
    <dbReference type="NCBI Taxonomy" id="89957"/>
    <lineage>
        <taxon>Eukaryota</taxon>
        <taxon>Sar</taxon>
        <taxon>Alveolata</taxon>
        <taxon>Dinophyceae</taxon>
        <taxon>Suessiales</taxon>
        <taxon>Suessiaceae</taxon>
        <taxon>Polarella</taxon>
    </lineage>
</organism>
<dbReference type="CDD" id="cd00818">
    <property type="entry name" value="IleRS_core"/>
    <property type="match status" value="1"/>
</dbReference>
<evidence type="ECO:0000256" key="4">
    <source>
        <dbReference type="ARBA" id="ARBA00022840"/>
    </source>
</evidence>
<dbReference type="SUPFAM" id="SSF50677">
    <property type="entry name" value="ValRS/IleRS/LeuRS editing domain"/>
    <property type="match status" value="1"/>
</dbReference>
<dbReference type="InterPro" id="IPR002301">
    <property type="entry name" value="Ile-tRNA-ligase"/>
</dbReference>
<dbReference type="PANTHER" id="PTHR42780">
    <property type="entry name" value="SOLEUCYL-TRNA SYNTHETASE"/>
    <property type="match status" value="1"/>
</dbReference>
<keyword evidence="5" id="KW-0648">Protein biosynthesis</keyword>
<dbReference type="GO" id="GO:0005524">
    <property type="term" value="F:ATP binding"/>
    <property type="evidence" value="ECO:0007669"/>
    <property type="project" value="UniProtKB-KW"/>
</dbReference>
<dbReference type="GO" id="GO:0002161">
    <property type="term" value="F:aminoacyl-tRNA deacylase activity"/>
    <property type="evidence" value="ECO:0007669"/>
    <property type="project" value="InterPro"/>
</dbReference>
<sequence>AGTCVVHQAPAFGEDDNRVCLAAGIILKDGTGMICPIDDSGCYTDEVPDFKGQHVKAADKDIKEMLKKKGQLVYNGNEVHNYPHCWRSDTPLIYKAVPSWFIKVEDARAKLIASNNETYWVPAFVKEKRFHNWLTEARDWCVSRNRYWGTPIPLWVSSDFEEVVCIGSVAELEEHAGRKITDIHRHLIDDIQIPSKMGKGMLKRIDEVFDCWFESGSMPYASKHYPFEGKDDFEKTFPAQFIAEGLDQTRGWFYTLMVLSTHLFGKAPFQNLIVNGLVLASDGKKMSKRLQNYPDPQASSVYPTIGAAISRCKLGYSCNPDVQFAACHVVQLADSAATATAACHYPCKNLRASTPPAMRSRPSALEQSDRFAAAARGNLDSSESSERHRTEFLSEPKSRRPALTAALAAFGFSSVVGGSQAAHATLKGQDHDVVVRAADSLHALQGRWKSLVAKGSDGAEEVIQEFSGSTTVQGKIVVPKGFSVGVDIE</sequence>
<dbReference type="InterPro" id="IPR002300">
    <property type="entry name" value="aa-tRNA-synth_Ia"/>
</dbReference>